<accession>D7DNW2</accession>
<dbReference type="Pfam" id="PF16930">
    <property type="entry name" value="Porin_5"/>
    <property type="match status" value="1"/>
</dbReference>
<dbReference type="Proteomes" id="UP000000383">
    <property type="component" value="Chromosome"/>
</dbReference>
<protein>
    <recommendedName>
        <fullName evidence="3">Outer membrane receptor for ferric coprogen and ferric-rhodotorulic acid</fullName>
    </recommendedName>
</protein>
<dbReference type="InterPro" id="IPR032638">
    <property type="entry name" value="Porin_5"/>
</dbReference>
<keyword evidence="2" id="KW-1185">Reference proteome</keyword>
<dbReference type="InterPro" id="IPR023614">
    <property type="entry name" value="Porin_dom_sf"/>
</dbReference>
<organism evidence="1 2">
    <name type="scientific">Methylotenera versatilis (strain 301)</name>
    <dbReference type="NCBI Taxonomy" id="666681"/>
    <lineage>
        <taxon>Bacteria</taxon>
        <taxon>Pseudomonadati</taxon>
        <taxon>Pseudomonadota</taxon>
        <taxon>Betaproteobacteria</taxon>
        <taxon>Nitrosomonadales</taxon>
        <taxon>Methylophilaceae</taxon>
        <taxon>Methylotenera</taxon>
    </lineage>
</organism>
<dbReference type="HOGENOM" id="CLU_027640_0_0_4"/>
<evidence type="ECO:0000313" key="1">
    <source>
        <dbReference type="EMBL" id="ADI29129.1"/>
    </source>
</evidence>
<evidence type="ECO:0000313" key="2">
    <source>
        <dbReference type="Proteomes" id="UP000000383"/>
    </source>
</evidence>
<dbReference type="SUPFAM" id="SSF56935">
    <property type="entry name" value="Porins"/>
    <property type="match status" value="1"/>
</dbReference>
<dbReference type="KEGG" id="meh:M301_0745"/>
<gene>
    <name evidence="1" type="ordered locus">M301_0745</name>
</gene>
<dbReference type="RefSeq" id="WP_013147445.1">
    <property type="nucleotide sequence ID" value="NC_014207.1"/>
</dbReference>
<dbReference type="AlphaFoldDB" id="D7DNW2"/>
<dbReference type="STRING" id="666681.M301_0745"/>
<dbReference type="Gene3D" id="2.40.160.10">
    <property type="entry name" value="Porin"/>
    <property type="match status" value="1"/>
</dbReference>
<name>D7DNW2_METV0</name>
<proteinExistence type="predicted"/>
<evidence type="ECO:0008006" key="3">
    <source>
        <dbReference type="Google" id="ProtNLM"/>
    </source>
</evidence>
<sequence length="546" mass="60472" precursor="true">MLKNTPFTSGTKSSVNPKVMLAMSLLVGMSTNGNLAHADERESLEQLRATTSNLIELLVQEGVLNKDKAEAIVKKANQDAAKQVQQAKADKTLDGSSTLDEKSVRVQYVPEHIKKEMRAEIEKEVMTNLNYKAGERLGMPGWLDRISFYGDMRLRFENNAFSESNAPKDLLNGGIHNNRQSDIKNTTEDRNRFRVRGRLGADLKVNDWLSGGLRMTTGQLTSPVSPNQTEQVSEGKYSFALDRAYLKAQPRDWLSITGGRFSNPFFYTDMVFDPDLAFDGVATTFTPTISDSWSSFTTVGAFPIEDIESSDTNKAKSKWLYSLQTGIKWQSANKSTVKLALAYHDFSNVEGHANSLALPGAYDGTVPAFRQKGNNTFNINDVFGAGKEKYALASKFELVNLTGQVDLLTFDPVHVTVTGDYVQNIGFDANEIFKRTGTRYEKENEGYQVRLDVGSNSFNGPSSTEVKPNDWQVSLGYKRVEADAVLDGFNDSDFHLGGTDTKGWLLGANYGIDKNAWLSARYFSADSITGLPLAIDVLLLDFNAKF</sequence>
<dbReference type="eggNOG" id="COG3746">
    <property type="taxonomic scope" value="Bacteria"/>
</dbReference>
<dbReference type="EMBL" id="CP002056">
    <property type="protein sequence ID" value="ADI29129.1"/>
    <property type="molecule type" value="Genomic_DNA"/>
</dbReference>
<reference evidence="1 2" key="2">
    <citation type="journal article" date="2011" name="J. Bacteriol.">
        <title>Genomes of three methylotrophs from a single niche uncover genetic and metabolic divergence of Methylophilaceae.</title>
        <authorList>
            <person name="Lapidus A."/>
            <person name="Clum A."/>
            <person name="Labutti K."/>
            <person name="Kaluzhnaya M.G."/>
            <person name="Lim S."/>
            <person name="Beck D.A."/>
            <person name="Glavina Del Rio T."/>
            <person name="Nolan M."/>
            <person name="Mavromatis K."/>
            <person name="Huntemann M."/>
            <person name="Lucas S."/>
            <person name="Lidstrom M.E."/>
            <person name="Ivanova N."/>
            <person name="Chistoserdova L."/>
        </authorList>
    </citation>
    <scope>NUCLEOTIDE SEQUENCE [LARGE SCALE GENOMIC DNA]</scope>
    <source>
        <strain evidence="1 2">301</strain>
    </source>
</reference>
<reference evidence="2" key="1">
    <citation type="submission" date="2010-05" db="EMBL/GenBank/DDBJ databases">
        <title>Complete sequence of Methylotenera sp. 301.</title>
        <authorList>
            <person name="Lucas S."/>
            <person name="Copeland A."/>
            <person name="Lapidus A."/>
            <person name="Cheng J.-F."/>
            <person name="Bruce D."/>
            <person name="Goodwin L."/>
            <person name="Pitluck S."/>
            <person name="Clum A."/>
            <person name="Land M."/>
            <person name="Hauser L."/>
            <person name="Kyrpides N."/>
            <person name="Ivanova N."/>
            <person name="Chistoservova L."/>
            <person name="Kalyuzhnaya M."/>
            <person name="Woyke T."/>
        </authorList>
    </citation>
    <scope>NUCLEOTIDE SEQUENCE [LARGE SCALE GENOMIC DNA]</scope>
    <source>
        <strain evidence="2">301</strain>
    </source>
</reference>